<evidence type="ECO:0000259" key="2">
    <source>
        <dbReference type="Pfam" id="PF08044"/>
    </source>
</evidence>
<gene>
    <name evidence="3" type="ORF">GCM10009827_006930</name>
</gene>
<name>A0ABN1ZL57_9ACTN</name>
<evidence type="ECO:0000256" key="1">
    <source>
        <dbReference type="SAM" id="MobiDB-lite"/>
    </source>
</evidence>
<feature type="domain" description="DUF1707" evidence="2">
    <location>
        <begin position="52"/>
        <end position="104"/>
    </location>
</feature>
<dbReference type="EMBL" id="BAAAQD010000001">
    <property type="protein sequence ID" value="GAA1500612.1"/>
    <property type="molecule type" value="Genomic_DNA"/>
</dbReference>
<evidence type="ECO:0000313" key="4">
    <source>
        <dbReference type="Proteomes" id="UP001501470"/>
    </source>
</evidence>
<organism evidence="3 4">
    <name type="scientific">Dactylosporangium maewongense</name>
    <dbReference type="NCBI Taxonomy" id="634393"/>
    <lineage>
        <taxon>Bacteria</taxon>
        <taxon>Bacillati</taxon>
        <taxon>Actinomycetota</taxon>
        <taxon>Actinomycetes</taxon>
        <taxon>Micromonosporales</taxon>
        <taxon>Micromonosporaceae</taxon>
        <taxon>Dactylosporangium</taxon>
    </lineage>
</organism>
<dbReference type="PANTHER" id="PTHR40763">
    <property type="entry name" value="MEMBRANE PROTEIN-RELATED"/>
    <property type="match status" value="1"/>
</dbReference>
<comment type="caution">
    <text evidence="3">The sequence shown here is derived from an EMBL/GenBank/DDBJ whole genome shotgun (WGS) entry which is preliminary data.</text>
</comment>
<feature type="region of interest" description="Disordered" evidence="1">
    <location>
        <begin position="1"/>
        <end position="27"/>
    </location>
</feature>
<protein>
    <recommendedName>
        <fullName evidence="2">DUF1707 domain-containing protein</fullName>
    </recommendedName>
</protein>
<keyword evidence="4" id="KW-1185">Reference proteome</keyword>
<proteinExistence type="predicted"/>
<dbReference type="PANTHER" id="PTHR40763:SF4">
    <property type="entry name" value="DUF1707 DOMAIN-CONTAINING PROTEIN"/>
    <property type="match status" value="1"/>
</dbReference>
<accession>A0ABN1ZL57</accession>
<dbReference type="InterPro" id="IPR012551">
    <property type="entry name" value="DUF1707_SHOCT-like"/>
</dbReference>
<dbReference type="Pfam" id="PF08044">
    <property type="entry name" value="DUF1707"/>
    <property type="match status" value="1"/>
</dbReference>
<reference evidence="3 4" key="1">
    <citation type="journal article" date="2019" name="Int. J. Syst. Evol. Microbiol.">
        <title>The Global Catalogue of Microorganisms (GCM) 10K type strain sequencing project: providing services to taxonomists for standard genome sequencing and annotation.</title>
        <authorList>
            <consortium name="The Broad Institute Genomics Platform"/>
            <consortium name="The Broad Institute Genome Sequencing Center for Infectious Disease"/>
            <person name="Wu L."/>
            <person name="Ma J."/>
        </authorList>
    </citation>
    <scope>NUCLEOTIDE SEQUENCE [LARGE SCALE GENOMIC DNA]</scope>
    <source>
        <strain evidence="3 4">JCM 15933</strain>
    </source>
</reference>
<evidence type="ECO:0000313" key="3">
    <source>
        <dbReference type="EMBL" id="GAA1500612.1"/>
    </source>
</evidence>
<sequence length="241" mass="25715">MPAVEQLGVRHDAPLRSVSNVDGTGGGNPISAAASTLGGMSELPERVDHRQLRASDADREQVAEVLRTSAAEGRLDLDELDERLRTVYASRTYADLEPLLADLPAHSSAKVNLDGVQPPRPGDVAERSGAVAVMSGFHRRGAWIPPRLFTCLAFWGGGTIDLRDARFLYGDLKIRAFAVMGGVDVIVPDDAAVEVTGMGVMGGFDHGAATAGRHGAPRIVVTGFAFWGGVIVRRKDRKHKD</sequence>
<dbReference type="Proteomes" id="UP001501470">
    <property type="component" value="Unassembled WGS sequence"/>
</dbReference>